<gene>
    <name evidence="1" type="ORF">HNQ61_001715</name>
</gene>
<protein>
    <submittedName>
        <fullName evidence="1">Uncharacterized protein</fullName>
    </submittedName>
</protein>
<evidence type="ECO:0000313" key="2">
    <source>
        <dbReference type="Proteomes" id="UP000582837"/>
    </source>
</evidence>
<dbReference type="RefSeq" id="WP_170039850.1">
    <property type="nucleotide sequence ID" value="NZ_JABDTL010000002.1"/>
</dbReference>
<accession>A0A841GW13</accession>
<dbReference type="EMBL" id="JACHIA010000003">
    <property type="protein sequence ID" value="MBB6070098.1"/>
    <property type="molecule type" value="Genomic_DNA"/>
</dbReference>
<evidence type="ECO:0000313" key="1">
    <source>
        <dbReference type="EMBL" id="MBB6070098.1"/>
    </source>
</evidence>
<organism evidence="1 2">
    <name type="scientific">Longimicrobium terrae</name>
    <dbReference type="NCBI Taxonomy" id="1639882"/>
    <lineage>
        <taxon>Bacteria</taxon>
        <taxon>Pseudomonadati</taxon>
        <taxon>Gemmatimonadota</taxon>
        <taxon>Longimicrobiia</taxon>
        <taxon>Longimicrobiales</taxon>
        <taxon>Longimicrobiaceae</taxon>
        <taxon>Longimicrobium</taxon>
    </lineage>
</organism>
<proteinExistence type="predicted"/>
<dbReference type="Proteomes" id="UP000582837">
    <property type="component" value="Unassembled WGS sequence"/>
</dbReference>
<reference evidence="1 2" key="1">
    <citation type="submission" date="2020-08" db="EMBL/GenBank/DDBJ databases">
        <title>Genomic Encyclopedia of Type Strains, Phase IV (KMG-IV): sequencing the most valuable type-strain genomes for metagenomic binning, comparative biology and taxonomic classification.</title>
        <authorList>
            <person name="Goeker M."/>
        </authorList>
    </citation>
    <scope>NUCLEOTIDE SEQUENCE [LARGE SCALE GENOMIC DNA]</scope>
    <source>
        <strain evidence="1 2">DSM 29007</strain>
    </source>
</reference>
<dbReference type="NCBIfam" id="NF038180">
    <property type="entry name" value="leader_pinensin"/>
    <property type="match status" value="1"/>
</dbReference>
<sequence>MKKLKLDDLHVDSFATSAGVDGRGTVHGNAPTDIEACPSGGCNSETGPYATCFNCPGGNGVYPSTSCLPFQTRGEATCYCLYPRSDYRVCCSNEGCTGPAGGMC</sequence>
<dbReference type="InterPro" id="IPR059231">
    <property type="entry name" value="Leader_pinensin"/>
</dbReference>
<dbReference type="AlphaFoldDB" id="A0A841GW13"/>
<keyword evidence="2" id="KW-1185">Reference proteome</keyword>
<comment type="caution">
    <text evidence="1">The sequence shown here is derived from an EMBL/GenBank/DDBJ whole genome shotgun (WGS) entry which is preliminary data.</text>
</comment>
<name>A0A841GW13_9BACT</name>